<proteinExistence type="predicted"/>
<dbReference type="GO" id="GO:0000155">
    <property type="term" value="F:phosphorelay sensor kinase activity"/>
    <property type="evidence" value="ECO:0007669"/>
    <property type="project" value="InterPro"/>
</dbReference>
<dbReference type="STRING" id="78346.BRUM_0230"/>
<feature type="transmembrane region" description="Helical" evidence="5">
    <location>
        <begin position="33"/>
        <end position="59"/>
    </location>
</feature>
<dbReference type="RefSeq" id="WP_026646135.1">
    <property type="nucleotide sequence ID" value="NZ_JGZL01000003.1"/>
</dbReference>
<organism evidence="7 8">
    <name type="scientific">Bifidobacterium ruminantium</name>
    <dbReference type="NCBI Taxonomy" id="78346"/>
    <lineage>
        <taxon>Bacteria</taxon>
        <taxon>Bacillati</taxon>
        <taxon>Actinomycetota</taxon>
        <taxon>Actinomycetes</taxon>
        <taxon>Bifidobacteriales</taxon>
        <taxon>Bifidobacteriaceae</taxon>
        <taxon>Bifidobacterium</taxon>
    </lineage>
</organism>
<protein>
    <submittedName>
        <fullName evidence="7">Two-component system sensor histidine kinase</fullName>
        <ecNumber evidence="7">2.7.13.3</ecNumber>
    </submittedName>
</protein>
<dbReference type="GO" id="GO:0016020">
    <property type="term" value="C:membrane"/>
    <property type="evidence" value="ECO:0007669"/>
    <property type="project" value="InterPro"/>
</dbReference>
<evidence type="ECO:0000256" key="3">
    <source>
        <dbReference type="ARBA" id="ARBA00023012"/>
    </source>
</evidence>
<keyword evidence="8" id="KW-1185">Reference proteome</keyword>
<feature type="compositionally biased region" description="Basic and acidic residues" evidence="4">
    <location>
        <begin position="386"/>
        <end position="399"/>
    </location>
</feature>
<evidence type="ECO:0000256" key="1">
    <source>
        <dbReference type="ARBA" id="ARBA00022679"/>
    </source>
</evidence>
<evidence type="ECO:0000256" key="4">
    <source>
        <dbReference type="SAM" id="MobiDB-lite"/>
    </source>
</evidence>
<keyword evidence="5" id="KW-0812">Transmembrane</keyword>
<evidence type="ECO:0000256" key="2">
    <source>
        <dbReference type="ARBA" id="ARBA00022777"/>
    </source>
</evidence>
<accession>A0A087D4L5</accession>
<gene>
    <name evidence="7" type="ORF">BRUM_0230</name>
</gene>
<dbReference type="Gene3D" id="1.20.5.1930">
    <property type="match status" value="1"/>
</dbReference>
<keyword evidence="5" id="KW-0472">Membrane</keyword>
<dbReference type="InterPro" id="IPR050482">
    <property type="entry name" value="Sensor_HK_TwoCompSys"/>
</dbReference>
<feature type="transmembrane region" description="Helical" evidence="5">
    <location>
        <begin position="66"/>
        <end position="84"/>
    </location>
</feature>
<dbReference type="Pfam" id="PF07730">
    <property type="entry name" value="HisKA_3"/>
    <property type="match status" value="1"/>
</dbReference>
<dbReference type="EMBL" id="JGZL01000003">
    <property type="protein sequence ID" value="KFI90465.1"/>
    <property type="molecule type" value="Genomic_DNA"/>
</dbReference>
<dbReference type="InterPro" id="IPR011712">
    <property type="entry name" value="Sig_transdc_His_kin_sub3_dim/P"/>
</dbReference>
<feature type="region of interest" description="Disordered" evidence="4">
    <location>
        <begin position="380"/>
        <end position="399"/>
    </location>
</feature>
<dbReference type="PANTHER" id="PTHR24421:SF63">
    <property type="entry name" value="SENSOR HISTIDINE KINASE DESK"/>
    <property type="match status" value="1"/>
</dbReference>
<dbReference type="Proteomes" id="UP000029078">
    <property type="component" value="Unassembled WGS sequence"/>
</dbReference>
<feature type="transmembrane region" description="Helical" evidence="5">
    <location>
        <begin position="104"/>
        <end position="135"/>
    </location>
</feature>
<keyword evidence="1 7" id="KW-0808">Transferase</keyword>
<dbReference type="PANTHER" id="PTHR24421">
    <property type="entry name" value="NITRATE/NITRITE SENSOR PROTEIN NARX-RELATED"/>
    <property type="match status" value="1"/>
</dbReference>
<keyword evidence="3" id="KW-0902">Two-component regulatory system</keyword>
<keyword evidence="2 7" id="KW-0418">Kinase</keyword>
<name>A0A087D4L5_BIFRU</name>
<dbReference type="AlphaFoldDB" id="A0A087D4L5"/>
<dbReference type="Gene3D" id="3.30.565.10">
    <property type="entry name" value="Histidine kinase-like ATPase, C-terminal domain"/>
    <property type="match status" value="1"/>
</dbReference>
<evidence type="ECO:0000313" key="8">
    <source>
        <dbReference type="Proteomes" id="UP000029078"/>
    </source>
</evidence>
<dbReference type="SUPFAM" id="SSF55874">
    <property type="entry name" value="ATPase domain of HSP90 chaperone/DNA topoisomerase II/histidine kinase"/>
    <property type="match status" value="1"/>
</dbReference>
<reference evidence="7 8" key="1">
    <citation type="submission" date="2014-03" db="EMBL/GenBank/DDBJ databases">
        <title>Genomics of Bifidobacteria.</title>
        <authorList>
            <person name="Ventura M."/>
            <person name="Milani C."/>
            <person name="Lugli G.A."/>
        </authorList>
    </citation>
    <scope>NUCLEOTIDE SEQUENCE [LARGE SCALE GENOMIC DNA]</scope>
    <source>
        <strain evidence="7 8">LMG 21811</strain>
    </source>
</reference>
<keyword evidence="5" id="KW-1133">Transmembrane helix</keyword>
<sequence>MRRLLFQAVFLAAGIIVGVYASGDVGPGLVCGALVAVCCAAVGEYAGGSCLTAAMLVIFDCMTCLVPSWYLMLPIAAFNAASLPETDGRPLFVASRWLWLVPMVVSPLCSGFTAMVVAMTALLTILGFAVGLLCAREARLAGEVRRLQDSRRDQIRRLRSRLAENDEDRALAVRAATLAERTRIAREIHDNVGHMLTRAIMQTEAAQVVAQVSGQEQSARQFAEIHDTVGEAMTLVRKAVHDLKDEGTDFASQIAAAAHSMDDTGELQVRLDNGIESAPAAVARCFATTIREALNNTISHSQARNVSIVLRDFPALWQLCVQDDGANRTFTAETAATRIIRPGDSTGIGISDIEERARALGGSSVCGPYHEGWRVFVSIPKPTPKPAKEENARVRKGER</sequence>
<dbReference type="GO" id="GO:0046983">
    <property type="term" value="F:protein dimerization activity"/>
    <property type="evidence" value="ECO:0007669"/>
    <property type="project" value="InterPro"/>
</dbReference>
<dbReference type="EC" id="2.7.13.3" evidence="7"/>
<dbReference type="eggNOG" id="COG4585">
    <property type="taxonomic scope" value="Bacteria"/>
</dbReference>
<feature type="domain" description="Signal transduction histidine kinase subgroup 3 dimerisation and phosphoacceptor" evidence="6">
    <location>
        <begin position="180"/>
        <end position="245"/>
    </location>
</feature>
<comment type="caution">
    <text evidence="7">The sequence shown here is derived from an EMBL/GenBank/DDBJ whole genome shotgun (WGS) entry which is preliminary data.</text>
</comment>
<evidence type="ECO:0000313" key="7">
    <source>
        <dbReference type="EMBL" id="KFI90465.1"/>
    </source>
</evidence>
<dbReference type="InterPro" id="IPR036890">
    <property type="entry name" value="HATPase_C_sf"/>
</dbReference>
<evidence type="ECO:0000256" key="5">
    <source>
        <dbReference type="SAM" id="Phobius"/>
    </source>
</evidence>
<evidence type="ECO:0000259" key="6">
    <source>
        <dbReference type="Pfam" id="PF07730"/>
    </source>
</evidence>